<evidence type="ECO:0000313" key="1">
    <source>
        <dbReference type="EMBL" id="MCX2818548.1"/>
    </source>
</evidence>
<dbReference type="PANTHER" id="PTHR39324">
    <property type="entry name" value="CALCIUM DODECIN"/>
    <property type="match status" value="1"/>
</dbReference>
<gene>
    <name evidence="1" type="ORF">EGH25_04165</name>
</gene>
<reference evidence="1" key="1">
    <citation type="submission" date="2022-09" db="EMBL/GenBank/DDBJ databases">
        <title>Haloadaptaus new haloarchaeum isolated from saline soil.</title>
        <authorList>
            <person name="Duran-Viseras A."/>
            <person name="Sanchez-Porro C."/>
            <person name="Ventosa A."/>
        </authorList>
    </citation>
    <scope>NUCLEOTIDE SEQUENCE</scope>
    <source>
        <strain evidence="1">F3-133</strain>
    </source>
</reference>
<dbReference type="InterPro" id="IPR036694">
    <property type="entry name" value="Dodecin-like_sf"/>
</dbReference>
<name>A0A9Q4C3D4_9EURY</name>
<dbReference type="InterPro" id="IPR009923">
    <property type="entry name" value="Dodecin"/>
</dbReference>
<proteinExistence type="predicted"/>
<dbReference type="RefSeq" id="WP_266086390.1">
    <property type="nucleotide sequence ID" value="NZ_RKLV01000003.1"/>
</dbReference>
<comment type="caution">
    <text evidence="1">The sequence shown here is derived from an EMBL/GenBank/DDBJ whole genome shotgun (WGS) entry which is preliminary data.</text>
</comment>
<accession>A0A9Q4C3D4</accession>
<sequence length="71" mass="7928">MVYKKVNLTGSSTESWEDAAMEAVERAETTLENVKWVEVQGRGIELANVDEPEYQTEVEVAFEIEDTGGMS</sequence>
<dbReference type="Gene3D" id="3.30.1660.10">
    <property type="entry name" value="Flavin-binding protein dodecin"/>
    <property type="match status" value="1"/>
</dbReference>
<keyword evidence="2" id="KW-1185">Reference proteome</keyword>
<organism evidence="1 2">
    <name type="scientific">Halorutilus salinus</name>
    <dbReference type="NCBI Taxonomy" id="2487751"/>
    <lineage>
        <taxon>Archaea</taxon>
        <taxon>Methanobacteriati</taxon>
        <taxon>Methanobacteriota</taxon>
        <taxon>Stenosarchaea group</taxon>
        <taxon>Halobacteria</taxon>
        <taxon>Halorutilales</taxon>
        <taxon>Halorutilaceae</taxon>
        <taxon>Halorutilus</taxon>
    </lineage>
</organism>
<dbReference type="NCBIfam" id="NF041389">
    <property type="entry name" value="dodecin_Halo"/>
    <property type="match status" value="1"/>
</dbReference>
<protein>
    <submittedName>
        <fullName evidence="1">Dodecin family protein</fullName>
    </submittedName>
</protein>
<evidence type="ECO:0000313" key="2">
    <source>
        <dbReference type="Proteomes" id="UP001149411"/>
    </source>
</evidence>
<dbReference type="Proteomes" id="UP001149411">
    <property type="component" value="Unassembled WGS sequence"/>
</dbReference>
<dbReference type="InterPro" id="IPR025543">
    <property type="entry name" value="Dodecin-like"/>
</dbReference>
<dbReference type="SUPFAM" id="SSF89807">
    <property type="entry name" value="Dodecin-like"/>
    <property type="match status" value="1"/>
</dbReference>
<dbReference type="Pfam" id="PF07311">
    <property type="entry name" value="Dodecin"/>
    <property type="match status" value="1"/>
</dbReference>
<dbReference type="EMBL" id="RKLV01000003">
    <property type="protein sequence ID" value="MCX2818548.1"/>
    <property type="molecule type" value="Genomic_DNA"/>
</dbReference>
<dbReference type="PANTHER" id="PTHR39324:SF1">
    <property type="entry name" value="CALCIUM DODECIN"/>
    <property type="match status" value="1"/>
</dbReference>
<dbReference type="AlphaFoldDB" id="A0A9Q4C3D4"/>